<evidence type="ECO:0000256" key="1">
    <source>
        <dbReference type="SAM" id="MobiDB-lite"/>
    </source>
</evidence>
<dbReference type="Proteomes" id="UP000029067">
    <property type="component" value="Unassembled WGS sequence"/>
</dbReference>
<proteinExistence type="predicted"/>
<protein>
    <submittedName>
        <fullName evidence="2">Uncharacterized protein</fullName>
    </submittedName>
</protein>
<reference evidence="2 3" key="1">
    <citation type="submission" date="2014-03" db="EMBL/GenBank/DDBJ databases">
        <title>Genomics of Bifidobacteria.</title>
        <authorList>
            <person name="Ventura M."/>
            <person name="Milani C."/>
            <person name="Lugli G.A."/>
        </authorList>
    </citation>
    <scope>NUCLEOTIDE SEQUENCE [LARGE SCALE GENOMIC DNA]</scope>
    <source>
        <strain evidence="2 3">LMG 10738</strain>
    </source>
</reference>
<comment type="caution">
    <text evidence="2">The sequence shown here is derived from an EMBL/GenBank/DDBJ whole genome shotgun (WGS) entry which is preliminary data.</text>
</comment>
<dbReference type="EMBL" id="JGYV01000010">
    <property type="protein sequence ID" value="KFI62992.1"/>
    <property type="molecule type" value="Genomic_DNA"/>
</dbReference>
<sequence length="356" mass="39887">MAGMRTQPRKPKGAPNGTGGQYDHLPHGHDTLPDLAQDVPDEGTLQSHRARREYYQARDRAQQGWMYMDQFLKASEPAGDGHDWTSQPVCSMAREMELVERAIGPEGRPGPVARKFLTVTDSPSQAQDLARTWVDGTLLALRRSCALDPTRCYSEPLVRAMLAPGTVKLERILAKPPYCLSAHRSRIGNRYRERLDAYKREHGRVDDRIRDRVWDETLADYVEEKMASGASMGGGLYYSNGQDANPRHAHVRRAMEQGLPVPVRRNPDGSVFNGRADYERILADFRSQLHQHSLEADRESFGFDPATDAGRVDTTGVDLVKVFQQAARQGHDLDVLADTLHLDDAMRQRVMAAACT</sequence>
<name>A0A087AW42_9BIFI</name>
<accession>A0A087AW42</accession>
<keyword evidence="3" id="KW-1185">Reference proteome</keyword>
<evidence type="ECO:0000313" key="3">
    <source>
        <dbReference type="Proteomes" id="UP000029067"/>
    </source>
</evidence>
<feature type="region of interest" description="Disordered" evidence="1">
    <location>
        <begin position="1"/>
        <end position="40"/>
    </location>
</feature>
<dbReference type="STRING" id="1688.BCUN_0825"/>
<organism evidence="2 3">
    <name type="scientific">Bifidobacterium cuniculi</name>
    <dbReference type="NCBI Taxonomy" id="1688"/>
    <lineage>
        <taxon>Bacteria</taxon>
        <taxon>Bacillati</taxon>
        <taxon>Actinomycetota</taxon>
        <taxon>Actinomycetes</taxon>
        <taxon>Bifidobacteriales</taxon>
        <taxon>Bifidobacteriaceae</taxon>
        <taxon>Bifidobacterium</taxon>
    </lineage>
</organism>
<evidence type="ECO:0000313" key="2">
    <source>
        <dbReference type="EMBL" id="KFI62992.1"/>
    </source>
</evidence>
<dbReference type="AlphaFoldDB" id="A0A087AW42"/>
<gene>
    <name evidence="2" type="ORF">BCUN_0825</name>
</gene>